<dbReference type="AlphaFoldDB" id="F4H1N5"/>
<gene>
    <name evidence="1" type="ordered locus">Celf_3342</name>
</gene>
<accession>F4H1N5</accession>
<organism evidence="1 2">
    <name type="scientific">Cellulomonas fimi (strain ATCC 484 / DSM 20113 / JCM 1341 / CCUG 24087 / LMG 16345 / NBRC 15513 / NCIMB 8980 / NCTC 7547 / NRS-133)</name>
    <dbReference type="NCBI Taxonomy" id="590998"/>
    <lineage>
        <taxon>Bacteria</taxon>
        <taxon>Bacillati</taxon>
        <taxon>Actinomycetota</taxon>
        <taxon>Actinomycetes</taxon>
        <taxon>Micrococcales</taxon>
        <taxon>Cellulomonadaceae</taxon>
        <taxon>Cellulomonas</taxon>
    </lineage>
</organism>
<protein>
    <submittedName>
        <fullName evidence="1">Uncharacterized protein</fullName>
    </submittedName>
</protein>
<evidence type="ECO:0000313" key="2">
    <source>
        <dbReference type="Proteomes" id="UP000008460"/>
    </source>
</evidence>
<reference evidence="1 2" key="1">
    <citation type="submission" date="2011-04" db="EMBL/GenBank/DDBJ databases">
        <title>Complete sequence of Cellulomonas fimi ATCC 484.</title>
        <authorList>
            <consortium name="US DOE Joint Genome Institute"/>
            <person name="Lucas S."/>
            <person name="Han J."/>
            <person name="Lapidus A."/>
            <person name="Cheng J.-F."/>
            <person name="Goodwin L."/>
            <person name="Pitluck S."/>
            <person name="Peters L."/>
            <person name="Chertkov O."/>
            <person name="Detter J.C."/>
            <person name="Han C."/>
            <person name="Tapia R."/>
            <person name="Land M."/>
            <person name="Hauser L."/>
            <person name="Kyrpides N."/>
            <person name="Ivanova N."/>
            <person name="Ovchinnikova G."/>
            <person name="Pagani I."/>
            <person name="Mead D."/>
            <person name="Brumm P."/>
            <person name="Woyke T."/>
        </authorList>
    </citation>
    <scope>NUCLEOTIDE SEQUENCE [LARGE SCALE GENOMIC DNA]</scope>
    <source>
        <strain evidence="2">ATCC 484 / DSM 20113 / JCM 1341 / NBRC 15513 / NCIMB 8980 / NCTC 7547</strain>
    </source>
</reference>
<proteinExistence type="predicted"/>
<dbReference type="HOGENOM" id="CLU_1774043_0_0_11"/>
<keyword evidence="2" id="KW-1185">Reference proteome</keyword>
<evidence type="ECO:0000313" key="1">
    <source>
        <dbReference type="EMBL" id="AEE47455.1"/>
    </source>
</evidence>
<dbReference type="KEGG" id="cfi:Celf_3342"/>
<name>F4H1N5_CELFA</name>
<dbReference type="EMBL" id="CP002666">
    <property type="protein sequence ID" value="AEE47455.1"/>
    <property type="molecule type" value="Genomic_DNA"/>
</dbReference>
<dbReference type="Proteomes" id="UP000008460">
    <property type="component" value="Chromosome"/>
</dbReference>
<sequence length="146" mass="15922">MRILGSEVGPAHAAVRLRIGVVHLERCAELRDGLVFDTVGLPAGGCATAFLDVLPPQLVGEIAQWRTYDRRIDVVAGFDRARRARRLRVTRWDRREIGAAVDVSSDRAVWLVAHAGGSPLQLRGQRVTSAAARRAAVWGLVGRGRP</sequence>